<feature type="region of interest" description="Disordered" evidence="1">
    <location>
        <begin position="75"/>
        <end position="108"/>
    </location>
</feature>
<dbReference type="AlphaFoldDB" id="A0A4Y2S6V8"/>
<evidence type="ECO:0000313" key="2">
    <source>
        <dbReference type="EMBL" id="GBN83747.1"/>
    </source>
</evidence>
<protein>
    <submittedName>
        <fullName evidence="2">Uncharacterized protein</fullName>
    </submittedName>
</protein>
<feature type="compositionally biased region" description="Basic and acidic residues" evidence="1">
    <location>
        <begin position="75"/>
        <end position="94"/>
    </location>
</feature>
<sequence>MWPWCTRIGAGIKPPPASVVWKFRMEVQAWVSPSSSDHGSRGSSQNSHRLVSKQINSDFLQLRLQICAAGKERNPHRPILPERLSECRKGKEPTLTRPTRKGYQSVGKTLKPKTDVPNCCTHGYPGVREGPVRGTRNQICQWRNKKT</sequence>
<dbReference type="EMBL" id="BGPR01020079">
    <property type="protein sequence ID" value="GBN83747.1"/>
    <property type="molecule type" value="Genomic_DNA"/>
</dbReference>
<dbReference type="Proteomes" id="UP000499080">
    <property type="component" value="Unassembled WGS sequence"/>
</dbReference>
<evidence type="ECO:0000256" key="1">
    <source>
        <dbReference type="SAM" id="MobiDB-lite"/>
    </source>
</evidence>
<keyword evidence="3" id="KW-1185">Reference proteome</keyword>
<comment type="caution">
    <text evidence="2">The sequence shown here is derived from an EMBL/GenBank/DDBJ whole genome shotgun (WGS) entry which is preliminary data.</text>
</comment>
<organism evidence="2 3">
    <name type="scientific">Araneus ventricosus</name>
    <name type="common">Orbweaver spider</name>
    <name type="synonym">Epeira ventricosa</name>
    <dbReference type="NCBI Taxonomy" id="182803"/>
    <lineage>
        <taxon>Eukaryota</taxon>
        <taxon>Metazoa</taxon>
        <taxon>Ecdysozoa</taxon>
        <taxon>Arthropoda</taxon>
        <taxon>Chelicerata</taxon>
        <taxon>Arachnida</taxon>
        <taxon>Araneae</taxon>
        <taxon>Araneomorphae</taxon>
        <taxon>Entelegynae</taxon>
        <taxon>Araneoidea</taxon>
        <taxon>Araneidae</taxon>
        <taxon>Araneus</taxon>
    </lineage>
</organism>
<gene>
    <name evidence="2" type="ORF">AVEN_208765_1</name>
</gene>
<evidence type="ECO:0000313" key="3">
    <source>
        <dbReference type="Proteomes" id="UP000499080"/>
    </source>
</evidence>
<name>A0A4Y2S6V8_ARAVE</name>
<accession>A0A4Y2S6V8</accession>
<reference evidence="2 3" key="1">
    <citation type="journal article" date="2019" name="Sci. Rep.">
        <title>Orb-weaving spider Araneus ventricosus genome elucidates the spidroin gene catalogue.</title>
        <authorList>
            <person name="Kono N."/>
            <person name="Nakamura H."/>
            <person name="Ohtoshi R."/>
            <person name="Moran D.A.P."/>
            <person name="Shinohara A."/>
            <person name="Yoshida Y."/>
            <person name="Fujiwara M."/>
            <person name="Mori M."/>
            <person name="Tomita M."/>
            <person name="Arakawa K."/>
        </authorList>
    </citation>
    <scope>NUCLEOTIDE SEQUENCE [LARGE SCALE GENOMIC DNA]</scope>
</reference>
<proteinExistence type="predicted"/>